<reference evidence="1" key="1">
    <citation type="submission" date="2012-11" db="EMBL/GenBank/DDBJ databases">
        <title>Dependencies among metagenomic species, viruses, plasmids and units of genetic variation.</title>
        <authorList>
            <person name="Nielsen H.B."/>
            <person name="Almeida M."/>
            <person name="Juncker A.S."/>
            <person name="Rasmussen S."/>
            <person name="Li J."/>
            <person name="Sunagawa S."/>
            <person name="Plichta D."/>
            <person name="Gautier L."/>
            <person name="Le Chatelier E."/>
            <person name="Peletier E."/>
            <person name="Bonde I."/>
            <person name="Nielsen T."/>
            <person name="Manichanh C."/>
            <person name="Arumugam M."/>
            <person name="Batto J."/>
            <person name="Santos M.B.Q.D."/>
            <person name="Blom N."/>
            <person name="Borruel N."/>
            <person name="Burgdorf K.S."/>
            <person name="Boumezbeur F."/>
            <person name="Casellas F."/>
            <person name="Dore J."/>
            <person name="Guarner F."/>
            <person name="Hansen T."/>
            <person name="Hildebrand F."/>
            <person name="Kaas R.S."/>
            <person name="Kennedy S."/>
            <person name="Kristiansen K."/>
            <person name="Kultima J.R."/>
            <person name="Leonard P."/>
            <person name="Levenez F."/>
            <person name="Lund O."/>
            <person name="Moumen B."/>
            <person name="Le Paslier D."/>
            <person name="Pons N."/>
            <person name="Pedersen O."/>
            <person name="Prifti E."/>
            <person name="Qin J."/>
            <person name="Raes J."/>
            <person name="Tap J."/>
            <person name="Tims S."/>
            <person name="Ussery D.W."/>
            <person name="Yamada T."/>
            <person name="MetaHit consortium"/>
            <person name="Renault P."/>
            <person name="Sicheritz-Ponten T."/>
            <person name="Bork P."/>
            <person name="Wang J."/>
            <person name="Brunak S."/>
            <person name="Ehrlich S.D."/>
        </authorList>
    </citation>
    <scope>NUCLEOTIDE SEQUENCE [LARGE SCALE GENOMIC DNA]</scope>
</reference>
<proteinExistence type="predicted"/>
<dbReference type="EMBL" id="CBDS010000034">
    <property type="protein sequence ID" value="CDB45426.1"/>
    <property type="molecule type" value="Genomic_DNA"/>
</dbReference>
<evidence type="ECO:0000313" key="1">
    <source>
        <dbReference type="EMBL" id="CDB45426.1"/>
    </source>
</evidence>
<organism evidence="1">
    <name type="scientific">Phascolarctobacterium faecium</name>
    <dbReference type="NCBI Taxonomy" id="33025"/>
    <lineage>
        <taxon>Bacteria</taxon>
        <taxon>Bacillati</taxon>
        <taxon>Bacillota</taxon>
        <taxon>Negativicutes</taxon>
        <taxon>Acidaminococcales</taxon>
        <taxon>Acidaminococcaceae</taxon>
        <taxon>Phascolarctobacterium</taxon>
    </lineage>
</organism>
<dbReference type="HOGENOM" id="CLU_1979450_0_0_9"/>
<name>R6IJ75_9FIRM</name>
<dbReference type="AlphaFoldDB" id="R6IJ75"/>
<gene>
    <name evidence="1" type="ORF">BN533_00554</name>
</gene>
<protein>
    <submittedName>
        <fullName evidence="1">Uncharacterized protein</fullName>
    </submittedName>
</protein>
<accession>R6IJ75</accession>
<comment type="caution">
    <text evidence="1">The sequence shown here is derived from an EMBL/GenBank/DDBJ whole genome shotgun (WGS) entry which is preliminary data.</text>
</comment>
<sequence>MKLEAFEESSERDNCGHLGGLVMTCPICGKEFGCNKAYHVYTALVKRRRQYYCSYSCYKQRPRFEESSERDKCGHLGGFVMTCPICGKEFICYKAYHVYTALFKRRRQYYCSYSCYKQRPNPKEKR</sequence>